<dbReference type="EMBL" id="GECU01035939">
    <property type="protein sequence ID" value="JAS71767.1"/>
    <property type="molecule type" value="Transcribed_RNA"/>
</dbReference>
<sequence>LIVSTCGVRGRLAACPVAMVETLQLDKPPGSPAGPAREKWAKQVEFVLSGIGFAVGLGNIWRFPYLCYKNGGGAFLVPYFICLVTGGIPIFFLEVGLGQFMSEGGITCWNICPIFKGIGYGTTIICFLLNVYYIVILAWAFHFFVNSFSGELPWGSCDNWWNTDNCFRGHNRSAHGPAPVDPVVEYWERKVLKISSSIEEVGTINWELALSLLFVWIVVFFCVQKGIKTSGKVVYFTAIFPYFMLTALLIRGVTLDGAMQGLEFYLKPDFSKLAEAQVWIDAGTQIFFSYAIALGCMTALGSYNDFNNNFIRDCILISAVNSCTSLYSGLAVFSVLGFMAQELGVPVAEVAESGPGLVFIAYPKAVTQMQYSSVWAALFFFMIILMGLDSQFVGVEGFVTAVVDLFPGILRQGRRRELFIIIVSVISYAIGLLMVTNGGMYVFQVFDYYAASGMVLLWFCFFECVAIAYSYGVDKFYEDISTMVGYRMNSWLRWCWLYFTPLVTMGILIFSTASSLPLTYNRVYVYPQWAVSIGWTMALVPMSLIPLYFFWHLYTRPGTLSEKWRAATTPQLKHDRTS</sequence>
<dbReference type="SUPFAM" id="SSF161070">
    <property type="entry name" value="SNF-like"/>
    <property type="match status" value="1"/>
</dbReference>
<evidence type="ECO:0000256" key="10">
    <source>
        <dbReference type="RuleBase" id="RU003732"/>
    </source>
</evidence>
<dbReference type="InterPro" id="IPR000175">
    <property type="entry name" value="Na/ntran_symport"/>
</dbReference>
<dbReference type="GO" id="GO:0005332">
    <property type="term" value="F:gamma-aminobutyric acid:sodium:chloride symporter activity"/>
    <property type="evidence" value="ECO:0007669"/>
    <property type="project" value="TreeGrafter"/>
</dbReference>
<feature type="binding site" evidence="8">
    <location>
        <position position="55"/>
    </location>
    <ligand>
        <name>Na(+)</name>
        <dbReference type="ChEBI" id="CHEBI:29101"/>
        <label>1</label>
    </ligand>
</feature>
<dbReference type="GO" id="GO:0046872">
    <property type="term" value="F:metal ion binding"/>
    <property type="evidence" value="ECO:0007669"/>
    <property type="project" value="UniProtKB-KW"/>
</dbReference>
<feature type="transmembrane region" description="Helical" evidence="11">
    <location>
        <begin position="374"/>
        <end position="406"/>
    </location>
</feature>
<feature type="transmembrane region" description="Helical" evidence="11">
    <location>
        <begin position="315"/>
        <end position="340"/>
    </location>
</feature>
<feature type="binding site" evidence="8">
    <location>
        <position position="54"/>
    </location>
    <ligand>
        <name>Na(+)</name>
        <dbReference type="ChEBI" id="CHEBI:29101"/>
        <label>1</label>
    </ligand>
</feature>
<evidence type="ECO:0000256" key="1">
    <source>
        <dbReference type="ARBA" id="ARBA00004141"/>
    </source>
</evidence>
<keyword evidence="4 10" id="KW-0812">Transmembrane</keyword>
<feature type="binding site" evidence="8">
    <location>
        <position position="59"/>
    </location>
    <ligand>
        <name>Na(+)</name>
        <dbReference type="ChEBI" id="CHEBI:29101"/>
        <label>1</label>
    </ligand>
</feature>
<accession>A0A1B6HAT5</accession>
<evidence type="ECO:0000256" key="6">
    <source>
        <dbReference type="ARBA" id="ARBA00022989"/>
    </source>
</evidence>
<dbReference type="CDD" id="cd11496">
    <property type="entry name" value="SLC6sbd-TauT-like"/>
    <property type="match status" value="1"/>
</dbReference>
<dbReference type="GO" id="GO:0005886">
    <property type="term" value="C:plasma membrane"/>
    <property type="evidence" value="ECO:0007669"/>
    <property type="project" value="TreeGrafter"/>
</dbReference>
<dbReference type="PRINTS" id="PR00176">
    <property type="entry name" value="NANEUSMPORT"/>
</dbReference>
<feature type="transmembrane region" description="Helical" evidence="11">
    <location>
        <begin position="204"/>
        <end position="223"/>
    </location>
</feature>
<keyword evidence="6 11" id="KW-1133">Transmembrane helix</keyword>
<feature type="non-terminal residue" evidence="12">
    <location>
        <position position="1"/>
    </location>
</feature>
<reference evidence="12" key="1">
    <citation type="submission" date="2015-11" db="EMBL/GenBank/DDBJ databases">
        <title>De novo transcriptome assembly of four potential Pierce s Disease insect vectors from Arizona vineyards.</title>
        <authorList>
            <person name="Tassone E.E."/>
        </authorList>
    </citation>
    <scope>NUCLEOTIDE SEQUENCE</scope>
</reference>
<evidence type="ECO:0000256" key="4">
    <source>
        <dbReference type="ARBA" id="ARBA00022692"/>
    </source>
</evidence>
<keyword evidence="3 10" id="KW-0813">Transport</keyword>
<dbReference type="InterPro" id="IPR037272">
    <property type="entry name" value="SNS_sf"/>
</dbReference>
<evidence type="ECO:0000256" key="5">
    <source>
        <dbReference type="ARBA" id="ARBA00022847"/>
    </source>
</evidence>
<feature type="transmembrane region" description="Helical" evidence="11">
    <location>
        <begin position="278"/>
        <end position="303"/>
    </location>
</feature>
<feature type="transmembrane region" description="Helical" evidence="11">
    <location>
        <begin position="491"/>
        <end position="513"/>
    </location>
</feature>
<feature type="transmembrane region" description="Helical" evidence="11">
    <location>
        <begin position="235"/>
        <end position="258"/>
    </location>
</feature>
<evidence type="ECO:0000256" key="2">
    <source>
        <dbReference type="ARBA" id="ARBA00006459"/>
    </source>
</evidence>
<dbReference type="PANTHER" id="PTHR11616:SF325">
    <property type="entry name" value="TRANSPORTER"/>
    <property type="match status" value="1"/>
</dbReference>
<gene>
    <name evidence="12" type="ORF">g.9336</name>
</gene>
<feature type="binding site" evidence="8">
    <location>
        <position position="321"/>
    </location>
    <ligand>
        <name>Na(+)</name>
        <dbReference type="ChEBI" id="CHEBI:29101"/>
        <label>1</label>
    </ligand>
</feature>
<comment type="similarity">
    <text evidence="2 10">Belongs to the sodium:neurotransmitter symporter (SNF) (TC 2.A.22) family.</text>
</comment>
<dbReference type="PROSITE" id="PS00610">
    <property type="entry name" value="NA_NEUROTRAN_SYMP_1"/>
    <property type="match status" value="1"/>
</dbReference>
<organism evidence="12">
    <name type="scientific">Homalodisca liturata</name>
    <dbReference type="NCBI Taxonomy" id="320908"/>
    <lineage>
        <taxon>Eukaryota</taxon>
        <taxon>Metazoa</taxon>
        <taxon>Ecdysozoa</taxon>
        <taxon>Arthropoda</taxon>
        <taxon>Hexapoda</taxon>
        <taxon>Insecta</taxon>
        <taxon>Pterygota</taxon>
        <taxon>Neoptera</taxon>
        <taxon>Paraneoptera</taxon>
        <taxon>Hemiptera</taxon>
        <taxon>Auchenorrhyncha</taxon>
        <taxon>Membracoidea</taxon>
        <taxon>Cicadellidae</taxon>
        <taxon>Cicadellinae</taxon>
        <taxon>Proconiini</taxon>
        <taxon>Homalodisca</taxon>
    </lineage>
</organism>
<keyword evidence="7 11" id="KW-0472">Membrane</keyword>
<dbReference type="AlphaFoldDB" id="A0A1B6HAT5"/>
<feature type="binding site" evidence="8">
    <location>
        <position position="390"/>
    </location>
    <ligand>
        <name>Na(+)</name>
        <dbReference type="ChEBI" id="CHEBI:29101"/>
        <label>1</label>
    </ligand>
</feature>
<dbReference type="PROSITE" id="PS50267">
    <property type="entry name" value="NA_NEUROTRAN_SYMP_3"/>
    <property type="match status" value="1"/>
</dbReference>
<keyword evidence="5 10" id="KW-0769">Symport</keyword>
<feature type="disulfide bond" evidence="9">
    <location>
        <begin position="157"/>
        <end position="166"/>
    </location>
</feature>
<evidence type="ECO:0000313" key="12">
    <source>
        <dbReference type="EMBL" id="JAS71767.1"/>
    </source>
</evidence>
<feature type="transmembrane region" description="Helical" evidence="11">
    <location>
        <begin position="533"/>
        <end position="554"/>
    </location>
</feature>
<dbReference type="PROSITE" id="PS00754">
    <property type="entry name" value="NA_NEUROTRAN_SYMP_2"/>
    <property type="match status" value="1"/>
</dbReference>
<evidence type="ECO:0000256" key="9">
    <source>
        <dbReference type="PIRSR" id="PIRSR600175-2"/>
    </source>
</evidence>
<keyword evidence="9" id="KW-1015">Disulfide bond</keyword>
<proteinExistence type="inferred from homology"/>
<evidence type="ECO:0000256" key="7">
    <source>
        <dbReference type="ARBA" id="ARBA00023136"/>
    </source>
</evidence>
<keyword evidence="8" id="KW-0915">Sodium</keyword>
<dbReference type="PANTHER" id="PTHR11616">
    <property type="entry name" value="SODIUM/CHLORIDE DEPENDENT TRANSPORTER"/>
    <property type="match status" value="1"/>
</dbReference>
<feature type="binding site" evidence="8">
    <location>
        <position position="389"/>
    </location>
    <ligand>
        <name>Na(+)</name>
        <dbReference type="ChEBI" id="CHEBI:29101"/>
        <label>1</label>
    </ligand>
</feature>
<feature type="binding site" evidence="8">
    <location>
        <position position="289"/>
    </location>
    <ligand>
        <name>Na(+)</name>
        <dbReference type="ChEBI" id="CHEBI:29101"/>
        <label>1</label>
    </ligand>
</feature>
<comment type="subcellular location">
    <subcellularLocation>
        <location evidence="1">Membrane</location>
        <topology evidence="1">Multi-pass membrane protein</topology>
    </subcellularLocation>
</comment>
<evidence type="ECO:0000256" key="8">
    <source>
        <dbReference type="PIRSR" id="PIRSR600175-1"/>
    </source>
</evidence>
<feature type="transmembrane region" description="Helical" evidence="11">
    <location>
        <begin position="76"/>
        <end position="97"/>
    </location>
</feature>
<evidence type="ECO:0000256" key="3">
    <source>
        <dbReference type="ARBA" id="ARBA00022448"/>
    </source>
</evidence>
<feature type="binding site" evidence="8">
    <location>
        <position position="52"/>
    </location>
    <ligand>
        <name>Na(+)</name>
        <dbReference type="ChEBI" id="CHEBI:29101"/>
        <label>1</label>
    </ligand>
</feature>
<feature type="transmembrane region" description="Helical" evidence="11">
    <location>
        <begin position="449"/>
        <end position="471"/>
    </location>
</feature>
<protein>
    <recommendedName>
        <fullName evidence="10">Transporter</fullName>
    </recommendedName>
</protein>
<name>A0A1B6HAT5_9HEMI</name>
<feature type="transmembrane region" description="Helical" evidence="11">
    <location>
        <begin position="118"/>
        <end position="145"/>
    </location>
</feature>
<dbReference type="Pfam" id="PF00209">
    <property type="entry name" value="SNF"/>
    <property type="match status" value="1"/>
</dbReference>
<keyword evidence="8" id="KW-0479">Metal-binding</keyword>
<evidence type="ECO:0000256" key="11">
    <source>
        <dbReference type="SAM" id="Phobius"/>
    </source>
</evidence>
<feature type="transmembrane region" description="Helical" evidence="11">
    <location>
        <begin position="418"/>
        <end position="443"/>
    </location>
</feature>
<feature type="transmembrane region" description="Helical" evidence="11">
    <location>
        <begin position="46"/>
        <end position="64"/>
    </location>
</feature>